<keyword evidence="2" id="KW-1185">Reference proteome</keyword>
<accession>A0ABP6X5V4</accession>
<proteinExistence type="predicted"/>
<evidence type="ECO:0000313" key="2">
    <source>
        <dbReference type="Proteomes" id="UP001500689"/>
    </source>
</evidence>
<protein>
    <submittedName>
        <fullName evidence="1">Uncharacterized protein</fullName>
    </submittedName>
</protein>
<name>A0ABP6X5V4_9PSEU</name>
<organism evidence="1 2">
    <name type="scientific">Amycolatopsis ultiminotia</name>
    <dbReference type="NCBI Taxonomy" id="543629"/>
    <lineage>
        <taxon>Bacteria</taxon>
        <taxon>Bacillati</taxon>
        <taxon>Actinomycetota</taxon>
        <taxon>Actinomycetes</taxon>
        <taxon>Pseudonocardiales</taxon>
        <taxon>Pseudonocardiaceae</taxon>
        <taxon>Amycolatopsis</taxon>
    </lineage>
</organism>
<reference evidence="2" key="1">
    <citation type="journal article" date="2019" name="Int. J. Syst. Evol. Microbiol.">
        <title>The Global Catalogue of Microorganisms (GCM) 10K type strain sequencing project: providing services to taxonomists for standard genome sequencing and annotation.</title>
        <authorList>
            <consortium name="The Broad Institute Genomics Platform"/>
            <consortium name="The Broad Institute Genome Sequencing Center for Infectious Disease"/>
            <person name="Wu L."/>
            <person name="Ma J."/>
        </authorList>
    </citation>
    <scope>NUCLEOTIDE SEQUENCE [LARGE SCALE GENOMIC DNA]</scope>
    <source>
        <strain evidence="2">JCM 16898</strain>
    </source>
</reference>
<sequence length="77" mass="8307">MVRLWVPITVISRDGFVMAAGIGGPSNDWVGQRPPPDQQTGPTGLLKIRRTARGWPFRGDTGPARGWRVAGLLSVTP</sequence>
<dbReference type="EMBL" id="BAAAZN010000012">
    <property type="protein sequence ID" value="GAA3561944.1"/>
    <property type="molecule type" value="Genomic_DNA"/>
</dbReference>
<gene>
    <name evidence="1" type="ORF">GCM10022222_52120</name>
</gene>
<dbReference type="Proteomes" id="UP001500689">
    <property type="component" value="Unassembled WGS sequence"/>
</dbReference>
<comment type="caution">
    <text evidence="1">The sequence shown here is derived from an EMBL/GenBank/DDBJ whole genome shotgun (WGS) entry which is preliminary data.</text>
</comment>
<evidence type="ECO:0000313" key="1">
    <source>
        <dbReference type="EMBL" id="GAA3561944.1"/>
    </source>
</evidence>